<reference evidence="1 2" key="1">
    <citation type="journal article" date="2019" name="G3 (Bethesda)">
        <title>Sequencing of a Wild Apple (Malus baccata) Genome Unravels the Differences Between Cultivated and Wild Apple Species Regarding Disease Resistance and Cold Tolerance.</title>
        <authorList>
            <person name="Chen X."/>
        </authorList>
    </citation>
    <scope>NUCLEOTIDE SEQUENCE [LARGE SCALE GENOMIC DNA]</scope>
    <source>
        <strain evidence="2">cv. Shandingzi</strain>
        <tissue evidence="1">Leaves</tissue>
    </source>
</reference>
<dbReference type="AlphaFoldDB" id="A0A540KAL0"/>
<gene>
    <name evidence="1" type="ORF">C1H46_043199</name>
</gene>
<evidence type="ECO:0000313" key="1">
    <source>
        <dbReference type="EMBL" id="TQD71255.1"/>
    </source>
</evidence>
<organism evidence="1 2">
    <name type="scientific">Malus baccata</name>
    <name type="common">Siberian crab apple</name>
    <name type="synonym">Pyrus baccata</name>
    <dbReference type="NCBI Taxonomy" id="106549"/>
    <lineage>
        <taxon>Eukaryota</taxon>
        <taxon>Viridiplantae</taxon>
        <taxon>Streptophyta</taxon>
        <taxon>Embryophyta</taxon>
        <taxon>Tracheophyta</taxon>
        <taxon>Spermatophyta</taxon>
        <taxon>Magnoliopsida</taxon>
        <taxon>eudicotyledons</taxon>
        <taxon>Gunneridae</taxon>
        <taxon>Pentapetalae</taxon>
        <taxon>rosids</taxon>
        <taxon>fabids</taxon>
        <taxon>Rosales</taxon>
        <taxon>Rosaceae</taxon>
        <taxon>Amygdaloideae</taxon>
        <taxon>Maleae</taxon>
        <taxon>Malus</taxon>
    </lineage>
</organism>
<name>A0A540KAL0_MALBA</name>
<proteinExistence type="predicted"/>
<dbReference type="Proteomes" id="UP000315295">
    <property type="component" value="Unassembled WGS sequence"/>
</dbReference>
<sequence length="67" mass="7599">MRNLKTISQSSSFEVGILMMLHQLVHDYLESASMIPVKKAFLHHENIRAPDGSSDWPPAMHEGRVIL</sequence>
<accession>A0A540KAL0</accession>
<evidence type="ECO:0000313" key="2">
    <source>
        <dbReference type="Proteomes" id="UP000315295"/>
    </source>
</evidence>
<protein>
    <submittedName>
        <fullName evidence="1">Uncharacterized protein</fullName>
    </submittedName>
</protein>
<comment type="caution">
    <text evidence="1">The sequence shown here is derived from an EMBL/GenBank/DDBJ whole genome shotgun (WGS) entry which is preliminary data.</text>
</comment>
<keyword evidence="2" id="KW-1185">Reference proteome</keyword>
<dbReference type="EMBL" id="VIEB01001585">
    <property type="protein sequence ID" value="TQD71255.1"/>
    <property type="molecule type" value="Genomic_DNA"/>
</dbReference>